<evidence type="ECO:0000313" key="3">
    <source>
        <dbReference type="EMBL" id="MDS1819467.1"/>
    </source>
</evidence>
<feature type="transmembrane region" description="Helical" evidence="1">
    <location>
        <begin position="74"/>
        <end position="96"/>
    </location>
</feature>
<keyword evidence="1" id="KW-0472">Membrane</keyword>
<dbReference type="Proteomes" id="UP000518904">
    <property type="component" value="Unassembled WGS sequence"/>
</dbReference>
<dbReference type="EMBL" id="JABCLB010001107">
    <property type="protein sequence ID" value="NMU83288.1"/>
    <property type="molecule type" value="Genomic_DNA"/>
</dbReference>
<feature type="transmembrane region" description="Helical" evidence="1">
    <location>
        <begin position="43"/>
        <end position="62"/>
    </location>
</feature>
<evidence type="ECO:0000256" key="1">
    <source>
        <dbReference type="SAM" id="Phobius"/>
    </source>
</evidence>
<gene>
    <name evidence="4" type="primary">vanZ</name>
    <name evidence="4" type="ORF">HKB16_10340</name>
    <name evidence="3" type="ORF">QX249_02275</name>
</gene>
<evidence type="ECO:0000313" key="5">
    <source>
        <dbReference type="Proteomes" id="UP000518904"/>
    </source>
</evidence>
<protein>
    <submittedName>
        <fullName evidence="4">VanZ family protein</fullName>
    </submittedName>
</protein>
<feature type="domain" description="VanZ-like" evidence="2">
    <location>
        <begin position="43"/>
        <end position="121"/>
    </location>
</feature>
<reference evidence="4 5" key="1">
    <citation type="submission" date="2020-04" db="EMBL/GenBank/DDBJ databases">
        <title>Whole-genome sequencing of Vibrio spp. from China reveals different genetic environments of blaCTX-M-14 among diverse lineages.</title>
        <authorList>
            <person name="Zheng Z."/>
            <person name="Ye L."/>
            <person name="Chen S."/>
        </authorList>
    </citation>
    <scope>NUCLEOTIDE SEQUENCE [LARGE SCALE GENOMIC DNA]</scope>
    <source>
        <strain evidence="4 5">Vb0551</strain>
    </source>
</reference>
<sequence>MTSTIARLGFISISLLTIGLSLWKSSELNHAVYLNMENYVGGSSTLHFTFSMLIGFLAVFTFPRFTHATKMDAFGIRLLFCLLLIISAEEFSQLFIESRSFSFDDLSTNWIGMILGYFGAKAITLFRASRSRA</sequence>
<proteinExistence type="predicted"/>
<dbReference type="EMBL" id="JAUHGG010000001">
    <property type="protein sequence ID" value="MDS1819467.1"/>
    <property type="molecule type" value="Genomic_DNA"/>
</dbReference>
<keyword evidence="1" id="KW-1133">Transmembrane helix</keyword>
<dbReference type="NCBIfam" id="NF037970">
    <property type="entry name" value="vanZ_1"/>
    <property type="match status" value="1"/>
</dbReference>
<reference evidence="3" key="2">
    <citation type="submission" date="2023-06" db="EMBL/GenBank/DDBJ databases">
        <title>Genomic Diversity of Vibrio spp. and Metagenomic Analysis of Pathogens in Florida Gulf Coastal Waters Following Hurricane Ian.</title>
        <authorList>
            <person name="Brumfield K.D."/>
        </authorList>
    </citation>
    <scope>NUCLEOTIDE SEQUENCE</scope>
    <source>
        <strain evidence="3">WBS2B-138</strain>
    </source>
</reference>
<dbReference type="AlphaFoldDB" id="A0A072FW03"/>
<evidence type="ECO:0000313" key="4">
    <source>
        <dbReference type="EMBL" id="NMU83288.1"/>
    </source>
</evidence>
<dbReference type="Proteomes" id="UP001253193">
    <property type="component" value="Unassembled WGS sequence"/>
</dbReference>
<accession>A0A072FW03</accession>
<feature type="transmembrane region" description="Helical" evidence="1">
    <location>
        <begin position="5"/>
        <end position="23"/>
    </location>
</feature>
<dbReference type="InterPro" id="IPR006976">
    <property type="entry name" value="VanZ-like"/>
</dbReference>
<organism evidence="4 5">
    <name type="scientific">Vibrio parahaemolyticus</name>
    <dbReference type="NCBI Taxonomy" id="670"/>
    <lineage>
        <taxon>Bacteria</taxon>
        <taxon>Pseudomonadati</taxon>
        <taxon>Pseudomonadota</taxon>
        <taxon>Gammaproteobacteria</taxon>
        <taxon>Vibrionales</taxon>
        <taxon>Vibrionaceae</taxon>
        <taxon>Vibrio</taxon>
    </lineage>
</organism>
<keyword evidence="1" id="KW-0812">Transmembrane</keyword>
<dbReference type="Pfam" id="PF04892">
    <property type="entry name" value="VanZ"/>
    <property type="match status" value="1"/>
</dbReference>
<comment type="caution">
    <text evidence="4">The sequence shown here is derived from an EMBL/GenBank/DDBJ whole genome shotgun (WGS) entry which is preliminary data.</text>
</comment>
<name>A0A072FW03_VIBPH</name>
<evidence type="ECO:0000259" key="2">
    <source>
        <dbReference type="Pfam" id="PF04892"/>
    </source>
</evidence>
<feature type="transmembrane region" description="Helical" evidence="1">
    <location>
        <begin position="108"/>
        <end position="126"/>
    </location>
</feature>
<dbReference type="RefSeq" id="WP_020838118.1">
    <property type="nucleotide sequence ID" value="NZ_CAMFHI010000004.1"/>
</dbReference>